<feature type="region of interest" description="Disordered" evidence="1">
    <location>
        <begin position="45"/>
        <end position="68"/>
    </location>
</feature>
<dbReference type="Proteomes" id="UP000551616">
    <property type="component" value="Unassembled WGS sequence"/>
</dbReference>
<name>A0A7V8V3C0_9BACT</name>
<gene>
    <name evidence="3" type="ORF">HOV93_13180</name>
</gene>
<evidence type="ECO:0000256" key="2">
    <source>
        <dbReference type="SAM" id="SignalP"/>
    </source>
</evidence>
<evidence type="ECO:0008006" key="5">
    <source>
        <dbReference type="Google" id="ProtNLM"/>
    </source>
</evidence>
<keyword evidence="4" id="KW-1185">Reference proteome</keyword>
<reference evidence="3 4" key="1">
    <citation type="submission" date="2020-05" db="EMBL/GenBank/DDBJ databases">
        <title>Bremerella alba sp. nov., a novel planctomycete isolated from the surface of the macroalga Fucus spiralis.</title>
        <authorList>
            <person name="Godinho O."/>
            <person name="Botelho R."/>
            <person name="Albuquerque L."/>
            <person name="Wiegand S."/>
            <person name="Da Costa M.S."/>
            <person name="Lobo-Da-Cunha A."/>
            <person name="Jogler C."/>
            <person name="Lage O.M."/>
        </authorList>
    </citation>
    <scope>NUCLEOTIDE SEQUENCE [LARGE SCALE GENOMIC DNA]</scope>
    <source>
        <strain evidence="3 4">FF15</strain>
    </source>
</reference>
<evidence type="ECO:0000256" key="1">
    <source>
        <dbReference type="SAM" id="MobiDB-lite"/>
    </source>
</evidence>
<feature type="compositionally biased region" description="Polar residues" evidence="1">
    <location>
        <begin position="56"/>
        <end position="66"/>
    </location>
</feature>
<evidence type="ECO:0000313" key="4">
    <source>
        <dbReference type="Proteomes" id="UP000551616"/>
    </source>
</evidence>
<comment type="caution">
    <text evidence="3">The sequence shown here is derived from an EMBL/GenBank/DDBJ whole genome shotgun (WGS) entry which is preliminary data.</text>
</comment>
<keyword evidence="2" id="KW-0732">Signal</keyword>
<dbReference type="AlphaFoldDB" id="A0A7V8V3C0"/>
<accession>A0A7V8V3C0</accession>
<protein>
    <recommendedName>
        <fullName evidence="5">Lipoprotein</fullName>
    </recommendedName>
</protein>
<evidence type="ECO:0000313" key="3">
    <source>
        <dbReference type="EMBL" id="MBA2114162.1"/>
    </source>
</evidence>
<organism evidence="3 4">
    <name type="scientific">Bremerella alba</name>
    <dbReference type="NCBI Taxonomy" id="980252"/>
    <lineage>
        <taxon>Bacteria</taxon>
        <taxon>Pseudomonadati</taxon>
        <taxon>Planctomycetota</taxon>
        <taxon>Planctomycetia</taxon>
        <taxon>Pirellulales</taxon>
        <taxon>Pirellulaceae</taxon>
        <taxon>Bremerella</taxon>
    </lineage>
</organism>
<dbReference type="EMBL" id="JABRWO010000003">
    <property type="protein sequence ID" value="MBA2114162.1"/>
    <property type="molecule type" value="Genomic_DNA"/>
</dbReference>
<feature type="signal peptide" evidence="2">
    <location>
        <begin position="1"/>
        <end position="22"/>
    </location>
</feature>
<dbReference type="RefSeq" id="WP_207395641.1">
    <property type="nucleotide sequence ID" value="NZ_JABRWO010000003.1"/>
</dbReference>
<proteinExistence type="predicted"/>
<sequence>MLQNTSYPLQALSLAVALSLLACGCQKEEGPTRYQVSGTVTFDGDPVPGGSIVFTPDSQKGNTGPQGTARIVEGHYDTAMEGRGTVGGPHHVHVIATEATTTQEAELLGPLAEHTFELDLPLDAATEDLEIPKRSR</sequence>
<feature type="chain" id="PRO_5031138846" description="Lipoprotein" evidence="2">
    <location>
        <begin position="23"/>
        <end position="136"/>
    </location>
</feature>